<accession>A0A8S5TKZ8</accession>
<organism evidence="1">
    <name type="scientific">Podoviridae sp. ctz6O13</name>
    <dbReference type="NCBI Taxonomy" id="2827757"/>
    <lineage>
        <taxon>Viruses</taxon>
        <taxon>Duplodnaviria</taxon>
        <taxon>Heunggongvirae</taxon>
        <taxon>Uroviricota</taxon>
        <taxon>Caudoviricetes</taxon>
    </lineage>
</organism>
<reference evidence="1" key="1">
    <citation type="journal article" date="2021" name="Proc. Natl. Acad. Sci. U.S.A.">
        <title>A Catalog of Tens of Thousands of Viruses from Human Metagenomes Reveals Hidden Associations with Chronic Diseases.</title>
        <authorList>
            <person name="Tisza M.J."/>
            <person name="Buck C.B."/>
        </authorList>
    </citation>
    <scope>NUCLEOTIDE SEQUENCE</scope>
    <source>
        <strain evidence="1">Ctz6O13</strain>
    </source>
</reference>
<proteinExistence type="predicted"/>
<evidence type="ECO:0000313" key="1">
    <source>
        <dbReference type="EMBL" id="DAF63800.1"/>
    </source>
</evidence>
<dbReference type="EMBL" id="BK032843">
    <property type="protein sequence ID" value="DAF63800.1"/>
    <property type="molecule type" value="Genomic_DNA"/>
</dbReference>
<sequence>MENILVRYIYNGVYYVPYEGKLRLADVKIKRLTLCNGKVTYQVTFHDNKEKVILDDIKAYQYPQDFKIGKDECEEDDLYTLVKAYLYDTPVFAELDVDENDIAFYTYKEEDGFPVRHKVHPFFLIFPNDSNGNPLDIDTTGCYASTYDFYLWNDLTATDADKEVVYTGLLKKGSLDKTQQRLVSSFKRLVDKMKQAGITTVYNSNYDSFSFLNGSQLSFSVNNRADEEVLKISYSDMKKLLRLNYMPSFADVELDSNVDHLCLEC</sequence>
<name>A0A8S5TKZ8_9CAUD</name>
<protein>
    <submittedName>
        <fullName evidence="1">Uncharacterized protein</fullName>
    </submittedName>
</protein>